<dbReference type="InterPro" id="IPR029063">
    <property type="entry name" value="SAM-dependent_MTases_sf"/>
</dbReference>
<keyword evidence="3" id="KW-0949">S-adenosyl-L-methionine</keyword>
<dbReference type="PROSITE" id="PS51683">
    <property type="entry name" value="SAM_OMT_II"/>
    <property type="match status" value="1"/>
</dbReference>
<proteinExistence type="predicted"/>
<dbReference type="InParanoid" id="H0EF98"/>
<name>H0EF98_GLAL7</name>
<dbReference type="InterPro" id="IPR016461">
    <property type="entry name" value="COMT-like"/>
</dbReference>
<dbReference type="GO" id="GO:0032259">
    <property type="term" value="P:methylation"/>
    <property type="evidence" value="ECO:0007669"/>
    <property type="project" value="UniProtKB-KW"/>
</dbReference>
<dbReference type="Pfam" id="PF00891">
    <property type="entry name" value="Methyltransf_2"/>
    <property type="match status" value="1"/>
</dbReference>
<evidence type="ECO:0000256" key="1">
    <source>
        <dbReference type="ARBA" id="ARBA00022603"/>
    </source>
</evidence>
<organism evidence="5 6">
    <name type="scientific">Glarea lozoyensis (strain ATCC 74030 / MF5533)</name>
    <dbReference type="NCBI Taxonomy" id="1104152"/>
    <lineage>
        <taxon>Eukaryota</taxon>
        <taxon>Fungi</taxon>
        <taxon>Dikarya</taxon>
        <taxon>Ascomycota</taxon>
        <taxon>Pezizomycotina</taxon>
        <taxon>Leotiomycetes</taxon>
        <taxon>Helotiales</taxon>
        <taxon>Helotiaceae</taxon>
        <taxon>Glarea</taxon>
    </lineage>
</organism>
<accession>H0EF98</accession>
<evidence type="ECO:0000259" key="4">
    <source>
        <dbReference type="Pfam" id="PF00891"/>
    </source>
</evidence>
<sequence length="324" mass="35351">MATPRIIHLAQTISASVAKIQDVLTAQGLQTPSFDEDASHYLPLEVLEAQNAVLDATSELNDLLMEPMSMIHCLGGVVDALEKWPGSEEPSETGFCLANNTTDSIYAFLGANPTRAARFGNAMVAYSKKPEFSPAYLTDHFDWSSLGAATVVHLGGGTGFYAMELAKKFADLKVVVQDMAFMMGPAEAGVPEELKGRVTFEAHDFFAPQIVNADVVFFRWVLRTWGDKYCIAALKAQLPMLKSGARVVVQDMILPEPGKGPFWKERAARSADMSLTAGFNSRDRTVDDWKTLFTAADEGFVLKSVAEPKGSALGILEFVWESKK</sequence>
<keyword evidence="2 5" id="KW-0808">Transferase</keyword>
<comment type="caution">
    <text evidence="5">The sequence shown here is derived from an EMBL/GenBank/DDBJ whole genome shotgun (WGS) entry which is preliminary data.</text>
</comment>
<dbReference type="AlphaFoldDB" id="H0EF98"/>
<gene>
    <name evidence="5" type="ORF">M7I_1139</name>
</gene>
<evidence type="ECO:0000256" key="3">
    <source>
        <dbReference type="ARBA" id="ARBA00022691"/>
    </source>
</evidence>
<dbReference type="SUPFAM" id="SSF53335">
    <property type="entry name" value="S-adenosyl-L-methionine-dependent methyltransferases"/>
    <property type="match status" value="1"/>
</dbReference>
<evidence type="ECO:0000313" key="5">
    <source>
        <dbReference type="EMBL" id="EHL02800.1"/>
    </source>
</evidence>
<dbReference type="OrthoDB" id="1606438at2759"/>
<keyword evidence="6" id="KW-1185">Reference proteome</keyword>
<dbReference type="EMBL" id="AGUE01000019">
    <property type="protein sequence ID" value="EHL02800.1"/>
    <property type="molecule type" value="Genomic_DNA"/>
</dbReference>
<dbReference type="PANTHER" id="PTHR43712:SF12">
    <property type="entry name" value="STERIGMATOCYSTIN 8-O-METHYLTRANSFERASE"/>
    <property type="match status" value="1"/>
</dbReference>
<dbReference type="PANTHER" id="PTHR43712">
    <property type="entry name" value="PUTATIVE (AFU_ORTHOLOGUE AFUA_4G14580)-RELATED"/>
    <property type="match status" value="1"/>
</dbReference>
<protein>
    <submittedName>
        <fullName evidence="5">Putative Tabersonine 16-O-methyltransferase</fullName>
    </submittedName>
</protein>
<keyword evidence="1 5" id="KW-0489">Methyltransferase</keyword>
<dbReference type="Gene3D" id="3.40.50.150">
    <property type="entry name" value="Vaccinia Virus protein VP39"/>
    <property type="match status" value="1"/>
</dbReference>
<dbReference type="CDD" id="cd02440">
    <property type="entry name" value="AdoMet_MTases"/>
    <property type="match status" value="1"/>
</dbReference>
<evidence type="ECO:0000256" key="2">
    <source>
        <dbReference type="ARBA" id="ARBA00022679"/>
    </source>
</evidence>
<dbReference type="InterPro" id="IPR001077">
    <property type="entry name" value="COMT_C"/>
</dbReference>
<dbReference type="Proteomes" id="UP000005446">
    <property type="component" value="Unassembled WGS sequence"/>
</dbReference>
<dbReference type="GO" id="GO:0008171">
    <property type="term" value="F:O-methyltransferase activity"/>
    <property type="evidence" value="ECO:0007669"/>
    <property type="project" value="InterPro"/>
</dbReference>
<dbReference type="HOGENOM" id="CLU_005533_1_4_1"/>
<feature type="domain" description="O-methyltransferase C-terminal" evidence="4">
    <location>
        <begin position="147"/>
        <end position="296"/>
    </location>
</feature>
<evidence type="ECO:0000313" key="6">
    <source>
        <dbReference type="Proteomes" id="UP000005446"/>
    </source>
</evidence>
<reference evidence="5 6" key="1">
    <citation type="journal article" date="2012" name="Eukaryot. Cell">
        <title>Genome sequence of the fungus Glarea lozoyensis: the first genome sequence of a species from the Helotiaceae family.</title>
        <authorList>
            <person name="Youssar L."/>
            <person name="Gruening B.A."/>
            <person name="Erxleben A."/>
            <person name="Guenther S."/>
            <person name="Huettel W."/>
        </authorList>
    </citation>
    <scope>NUCLEOTIDE SEQUENCE [LARGE SCALE GENOMIC DNA]</scope>
    <source>
        <strain evidence="6">ATCC 74030 / MF5533</strain>
    </source>
</reference>